<protein>
    <submittedName>
        <fullName evidence="2">Mucin-7-like</fullName>
    </submittedName>
</protein>
<reference evidence="2" key="2">
    <citation type="submission" date="2023-04" db="EMBL/GenBank/DDBJ databases">
        <authorList>
            <person name="Bruccoleri R.E."/>
            <person name="Oakeley E.J."/>
            <person name="Faust A.-M."/>
            <person name="Dessus-Babus S."/>
            <person name="Altorfer M."/>
            <person name="Burckhardt D."/>
            <person name="Oertli M."/>
            <person name="Naumann U."/>
            <person name="Petersen F."/>
            <person name="Wong J."/>
        </authorList>
    </citation>
    <scope>NUCLEOTIDE SEQUENCE</scope>
    <source>
        <strain evidence="2">GSM-AAB239-AS_SAM_17_03QT</strain>
        <tissue evidence="2">Leaf</tissue>
    </source>
</reference>
<keyword evidence="1" id="KW-0472">Membrane</keyword>
<keyword evidence="1" id="KW-1133">Transmembrane helix</keyword>
<evidence type="ECO:0000313" key="2">
    <source>
        <dbReference type="EMBL" id="KAJ6836670.1"/>
    </source>
</evidence>
<keyword evidence="1" id="KW-0812">Transmembrane</keyword>
<gene>
    <name evidence="2" type="ORF">M6B38_324815</name>
</gene>
<proteinExistence type="predicted"/>
<evidence type="ECO:0000256" key="1">
    <source>
        <dbReference type="SAM" id="Phobius"/>
    </source>
</evidence>
<dbReference type="EMBL" id="JANAVB010011800">
    <property type="protein sequence ID" value="KAJ6836670.1"/>
    <property type="molecule type" value="Genomic_DNA"/>
</dbReference>
<name>A0AAX6H6N2_IRIPA</name>
<evidence type="ECO:0000313" key="3">
    <source>
        <dbReference type="Proteomes" id="UP001140949"/>
    </source>
</evidence>
<reference evidence="2" key="1">
    <citation type="journal article" date="2023" name="GigaByte">
        <title>Genome assembly of the bearded iris, Iris pallida Lam.</title>
        <authorList>
            <person name="Bruccoleri R.E."/>
            <person name="Oakeley E.J."/>
            <person name="Faust A.M.E."/>
            <person name="Altorfer M."/>
            <person name="Dessus-Babus S."/>
            <person name="Burckhardt D."/>
            <person name="Oertli M."/>
            <person name="Naumann U."/>
            <person name="Petersen F."/>
            <person name="Wong J."/>
        </authorList>
    </citation>
    <scope>NUCLEOTIDE SEQUENCE</scope>
    <source>
        <strain evidence="2">GSM-AAB239-AS_SAM_17_03QT</strain>
    </source>
</reference>
<feature type="transmembrane region" description="Helical" evidence="1">
    <location>
        <begin position="23"/>
        <end position="44"/>
    </location>
</feature>
<sequence length="80" mass="9165">MVPGSLRESGISDVVFPGTFEKVPWVILHSHIISGIILVCFGFWKISETICDLWIWELDFRNYFGSSRLHCGLAVDVFYI</sequence>
<dbReference type="Proteomes" id="UP001140949">
    <property type="component" value="Unassembled WGS sequence"/>
</dbReference>
<comment type="caution">
    <text evidence="2">The sequence shown here is derived from an EMBL/GenBank/DDBJ whole genome shotgun (WGS) entry which is preliminary data.</text>
</comment>
<accession>A0AAX6H6N2</accession>
<organism evidence="2 3">
    <name type="scientific">Iris pallida</name>
    <name type="common">Sweet iris</name>
    <dbReference type="NCBI Taxonomy" id="29817"/>
    <lineage>
        <taxon>Eukaryota</taxon>
        <taxon>Viridiplantae</taxon>
        <taxon>Streptophyta</taxon>
        <taxon>Embryophyta</taxon>
        <taxon>Tracheophyta</taxon>
        <taxon>Spermatophyta</taxon>
        <taxon>Magnoliopsida</taxon>
        <taxon>Liliopsida</taxon>
        <taxon>Asparagales</taxon>
        <taxon>Iridaceae</taxon>
        <taxon>Iridoideae</taxon>
        <taxon>Irideae</taxon>
        <taxon>Iris</taxon>
    </lineage>
</organism>
<dbReference type="AlphaFoldDB" id="A0AAX6H6N2"/>
<keyword evidence="3" id="KW-1185">Reference proteome</keyword>